<dbReference type="EMBL" id="NCEB01000039">
    <property type="protein sequence ID" value="OYX30751.1"/>
    <property type="molecule type" value="Genomic_DNA"/>
</dbReference>
<proteinExistence type="predicted"/>
<protein>
    <submittedName>
        <fullName evidence="2">Uncharacterized protein</fullName>
    </submittedName>
</protein>
<evidence type="ECO:0000313" key="3">
    <source>
        <dbReference type="Proteomes" id="UP000215595"/>
    </source>
</evidence>
<evidence type="ECO:0000256" key="1">
    <source>
        <dbReference type="SAM" id="SignalP"/>
    </source>
</evidence>
<evidence type="ECO:0000313" key="2">
    <source>
        <dbReference type="EMBL" id="OYX30751.1"/>
    </source>
</evidence>
<dbReference type="Proteomes" id="UP000215595">
    <property type="component" value="Unassembled WGS sequence"/>
</dbReference>
<keyword evidence="1" id="KW-0732">Signal</keyword>
<gene>
    <name evidence="2" type="ORF">B7Z01_13645</name>
</gene>
<feature type="signal peptide" evidence="1">
    <location>
        <begin position="1"/>
        <end position="18"/>
    </location>
</feature>
<feature type="chain" id="PRO_5012265800" evidence="1">
    <location>
        <begin position="19"/>
        <end position="149"/>
    </location>
</feature>
<organism evidence="2 3">
    <name type="scientific">Brevundimonas subvibrioides</name>
    <dbReference type="NCBI Taxonomy" id="74313"/>
    <lineage>
        <taxon>Bacteria</taxon>
        <taxon>Pseudomonadati</taxon>
        <taxon>Pseudomonadota</taxon>
        <taxon>Alphaproteobacteria</taxon>
        <taxon>Caulobacterales</taxon>
        <taxon>Caulobacteraceae</taxon>
        <taxon>Brevundimonas</taxon>
    </lineage>
</organism>
<name>A0A258FE32_9CAUL</name>
<sequence length="149" mass="16118">MAPVLLALLLAGPLPATAEPLAPAVAIQSAPRDIGVGDPLRRPLLDALRPAIEDDLGQPVQFMVDRLRVQGDWAFFAGSVQRPDGRPIDFSRTRYAEAVEEGFFDGPGTYGLLRRVGGRWRAEGFFVGPTDAAYLSWPDEQGAPASLFE</sequence>
<dbReference type="AlphaFoldDB" id="A0A258FE32"/>
<comment type="caution">
    <text evidence="2">The sequence shown here is derived from an EMBL/GenBank/DDBJ whole genome shotgun (WGS) entry which is preliminary data.</text>
</comment>
<accession>A0A258FE32</accession>
<reference evidence="2 3" key="1">
    <citation type="submission" date="2017-03" db="EMBL/GenBank/DDBJ databases">
        <title>Lifting the veil on microbial sulfur biogeochemistry in mining wastewaters.</title>
        <authorList>
            <person name="Kantor R.S."/>
            <person name="Colenbrander Nelson T."/>
            <person name="Marshall S."/>
            <person name="Bennett D."/>
            <person name="Apte S."/>
            <person name="Camacho D."/>
            <person name="Thomas B.C."/>
            <person name="Warren L.A."/>
            <person name="Banfield J.F."/>
        </authorList>
    </citation>
    <scope>NUCLEOTIDE SEQUENCE [LARGE SCALE GENOMIC DNA]</scope>
    <source>
        <strain evidence="2">32-69-9</strain>
    </source>
</reference>